<reference evidence="2" key="1">
    <citation type="journal article" date="2015" name="Nature">
        <title>Complex archaea that bridge the gap between prokaryotes and eukaryotes.</title>
        <authorList>
            <person name="Spang A."/>
            <person name="Saw J.H."/>
            <person name="Jorgensen S.L."/>
            <person name="Zaremba-Niedzwiedzka K."/>
            <person name="Martijn J."/>
            <person name="Lind A.E."/>
            <person name="van Eijk R."/>
            <person name="Schleper C."/>
            <person name="Guy L."/>
            <person name="Ettema T.J."/>
        </authorList>
    </citation>
    <scope>NUCLEOTIDE SEQUENCE</scope>
</reference>
<proteinExistence type="predicted"/>
<dbReference type="EMBL" id="LAZR01022923">
    <property type="protein sequence ID" value="KKL80214.1"/>
    <property type="molecule type" value="Genomic_DNA"/>
</dbReference>
<feature type="domain" description="Trimeric autotransporter adhesin YadA-like head" evidence="1">
    <location>
        <begin position="223"/>
        <end position="248"/>
    </location>
</feature>
<dbReference type="Gene3D" id="2.150.10.10">
    <property type="entry name" value="Serralysin-like metalloprotease, C-terminal"/>
    <property type="match status" value="2"/>
</dbReference>
<organism evidence="2">
    <name type="scientific">marine sediment metagenome</name>
    <dbReference type="NCBI Taxonomy" id="412755"/>
    <lineage>
        <taxon>unclassified sequences</taxon>
        <taxon>metagenomes</taxon>
        <taxon>ecological metagenomes</taxon>
    </lineage>
</organism>
<dbReference type="Pfam" id="PF05658">
    <property type="entry name" value="YadA_head"/>
    <property type="match status" value="4"/>
</dbReference>
<feature type="domain" description="Trimeric autotransporter adhesin YadA-like head" evidence="1">
    <location>
        <begin position="194"/>
        <end position="220"/>
    </location>
</feature>
<dbReference type="SUPFAM" id="SSF101967">
    <property type="entry name" value="Adhesin YadA, collagen-binding domain"/>
    <property type="match status" value="2"/>
</dbReference>
<accession>A0A0F9F1J1</accession>
<feature type="domain" description="Trimeric autotransporter adhesin YadA-like head" evidence="1">
    <location>
        <begin position="146"/>
        <end position="172"/>
    </location>
</feature>
<dbReference type="InterPro" id="IPR008640">
    <property type="entry name" value="Adhesin_Head_dom"/>
</dbReference>
<evidence type="ECO:0000259" key="1">
    <source>
        <dbReference type="Pfam" id="PF05658"/>
    </source>
</evidence>
<dbReference type="AlphaFoldDB" id="A0A0F9F1J1"/>
<dbReference type="CDD" id="cd12820">
    <property type="entry name" value="LbR_YadA-like"/>
    <property type="match status" value="1"/>
</dbReference>
<dbReference type="GO" id="GO:0019867">
    <property type="term" value="C:outer membrane"/>
    <property type="evidence" value="ECO:0007669"/>
    <property type="project" value="InterPro"/>
</dbReference>
<feature type="domain" description="Trimeric autotransporter adhesin YadA-like head" evidence="1">
    <location>
        <begin position="125"/>
        <end position="144"/>
    </location>
</feature>
<name>A0A0F9F1J1_9ZZZZ</name>
<sequence>MSIWLKRHKLISLFLAGLLFATPSIIANQDSLIKVALAAQKKISELTALTGANTASDDDFLIIDTTATESKRITRDELAIGLGGPMGIVIESAPGTAPTAIGTDAVGIGDGAVAGDAAGDVGVLAIGARSTSTGPASIAIGENAVALGFDSIAIGRNADASSNSAIAIGGDATDGTSADALSANALAIGINTLADGTSTVAIGASADAGGDKAIAIGSFSNSSGDSTIAMGQGADATGANCVAIGGNATDTDSADCSAADSVAIGQHILA</sequence>
<dbReference type="InterPro" id="IPR011049">
    <property type="entry name" value="Serralysin-like_metalloprot_C"/>
</dbReference>
<evidence type="ECO:0000313" key="2">
    <source>
        <dbReference type="EMBL" id="KKL80214.1"/>
    </source>
</evidence>
<gene>
    <name evidence="2" type="ORF">LCGC14_2007030</name>
</gene>
<protein>
    <recommendedName>
        <fullName evidence="1">Trimeric autotransporter adhesin YadA-like head domain-containing protein</fullName>
    </recommendedName>
</protein>
<feature type="non-terminal residue" evidence="2">
    <location>
        <position position="270"/>
    </location>
</feature>
<comment type="caution">
    <text evidence="2">The sequence shown here is derived from an EMBL/GenBank/DDBJ whole genome shotgun (WGS) entry which is preliminary data.</text>
</comment>